<evidence type="ECO:0000313" key="2">
    <source>
        <dbReference type="EMBL" id="CAL1384455.1"/>
    </source>
</evidence>
<dbReference type="CDD" id="cd01647">
    <property type="entry name" value="RT_LTR"/>
    <property type="match status" value="1"/>
</dbReference>
<dbReference type="AlphaFoldDB" id="A0AAV2EFX5"/>
<dbReference type="Proteomes" id="UP001497516">
    <property type="component" value="Chromosome 4"/>
</dbReference>
<gene>
    <name evidence="2" type="ORF">LTRI10_LOCUS25659</name>
</gene>
<dbReference type="Pfam" id="PF00078">
    <property type="entry name" value="RVT_1"/>
    <property type="match status" value="1"/>
</dbReference>
<accession>A0AAV2EFX5</accession>
<proteinExistence type="predicted"/>
<organism evidence="2 3">
    <name type="scientific">Linum trigynum</name>
    <dbReference type="NCBI Taxonomy" id="586398"/>
    <lineage>
        <taxon>Eukaryota</taxon>
        <taxon>Viridiplantae</taxon>
        <taxon>Streptophyta</taxon>
        <taxon>Embryophyta</taxon>
        <taxon>Tracheophyta</taxon>
        <taxon>Spermatophyta</taxon>
        <taxon>Magnoliopsida</taxon>
        <taxon>eudicotyledons</taxon>
        <taxon>Gunneridae</taxon>
        <taxon>Pentapetalae</taxon>
        <taxon>rosids</taxon>
        <taxon>fabids</taxon>
        <taxon>Malpighiales</taxon>
        <taxon>Linaceae</taxon>
        <taxon>Linum</taxon>
    </lineage>
</organism>
<dbReference type="Gene3D" id="3.30.70.270">
    <property type="match status" value="1"/>
</dbReference>
<dbReference type="InterPro" id="IPR043128">
    <property type="entry name" value="Rev_trsase/Diguanyl_cyclase"/>
</dbReference>
<keyword evidence="3" id="KW-1185">Reference proteome</keyword>
<evidence type="ECO:0000313" key="3">
    <source>
        <dbReference type="Proteomes" id="UP001497516"/>
    </source>
</evidence>
<name>A0AAV2EFX5_9ROSI</name>
<dbReference type="PANTHER" id="PTHR24559">
    <property type="entry name" value="TRANSPOSON TY3-I GAG-POL POLYPROTEIN"/>
    <property type="match status" value="1"/>
</dbReference>
<dbReference type="InterPro" id="IPR043502">
    <property type="entry name" value="DNA/RNA_pol_sf"/>
</dbReference>
<protein>
    <recommendedName>
        <fullName evidence="1">Reverse transcriptase domain-containing protein</fullName>
    </recommendedName>
</protein>
<feature type="domain" description="Reverse transcriptase" evidence="1">
    <location>
        <begin position="161"/>
        <end position="252"/>
    </location>
</feature>
<dbReference type="Gene3D" id="3.10.10.10">
    <property type="entry name" value="HIV Type 1 Reverse Transcriptase, subunit A, domain 1"/>
    <property type="match status" value="1"/>
</dbReference>
<reference evidence="2 3" key="1">
    <citation type="submission" date="2024-04" db="EMBL/GenBank/DDBJ databases">
        <authorList>
            <person name="Fracassetti M."/>
        </authorList>
    </citation>
    <scope>NUCLEOTIDE SEQUENCE [LARGE SCALE GENOMIC DNA]</scope>
</reference>
<dbReference type="InterPro" id="IPR000477">
    <property type="entry name" value="RT_dom"/>
</dbReference>
<sequence length="252" mass="29002">MLKFPSGGQTGRVRGNLEEARECYQATIKHLEVDLVDTRGDIPRPEAVEGDVAIPLNEEHQEKTVRISTHLTNEEAQKLLLLFREYQDLFVWGPEDMPDVPRSVSEHRLLVKIKARPIQQRRRHLSVEKQMALKEKVRRLLKAWFIREVKYPSWLSNPVFVRKAGGVWRMCIDFTSLNAACPKDAYPLPRIDQLIDGTANHEALSFLDMFSGYHQIRMAEGDLELTAFMTPMGNFYYVVMPFGLKNAGATYQ</sequence>
<dbReference type="InterPro" id="IPR053134">
    <property type="entry name" value="RNA-dir_DNA_polymerase"/>
</dbReference>
<evidence type="ECO:0000259" key="1">
    <source>
        <dbReference type="Pfam" id="PF00078"/>
    </source>
</evidence>
<dbReference type="PANTHER" id="PTHR24559:SF444">
    <property type="entry name" value="REVERSE TRANSCRIPTASE DOMAIN-CONTAINING PROTEIN"/>
    <property type="match status" value="1"/>
</dbReference>
<dbReference type="EMBL" id="OZ034817">
    <property type="protein sequence ID" value="CAL1384455.1"/>
    <property type="molecule type" value="Genomic_DNA"/>
</dbReference>
<dbReference type="SUPFAM" id="SSF56672">
    <property type="entry name" value="DNA/RNA polymerases"/>
    <property type="match status" value="1"/>
</dbReference>